<dbReference type="Pfam" id="PF01497">
    <property type="entry name" value="Peripla_BP_2"/>
    <property type="match status" value="1"/>
</dbReference>
<dbReference type="RefSeq" id="WP_271888809.1">
    <property type="nucleotide sequence ID" value="NZ_JAQBIE010000010.1"/>
</dbReference>
<dbReference type="InterPro" id="IPR050902">
    <property type="entry name" value="ABC_Transporter_SBP"/>
</dbReference>
<protein>
    <submittedName>
        <fullName evidence="3">ABC transporter substrate-binding protein</fullName>
    </submittedName>
</protein>
<proteinExistence type="predicted"/>
<dbReference type="PROSITE" id="PS50983">
    <property type="entry name" value="FE_B12_PBP"/>
    <property type="match status" value="1"/>
</dbReference>
<dbReference type="EMBL" id="JAQBIE010000010">
    <property type="protein sequence ID" value="MDB6177685.1"/>
    <property type="molecule type" value="Genomic_DNA"/>
</dbReference>
<feature type="domain" description="Fe/B12 periplasmic-binding" evidence="2">
    <location>
        <begin position="45"/>
        <end position="337"/>
    </location>
</feature>
<evidence type="ECO:0000259" key="2">
    <source>
        <dbReference type="PROSITE" id="PS50983"/>
    </source>
</evidence>
<gene>
    <name evidence="3" type="ORF">PAF17_09180</name>
</gene>
<comment type="caution">
    <text evidence="3">The sequence shown here is derived from an EMBL/GenBank/DDBJ whole genome shotgun (WGS) entry which is preliminary data.</text>
</comment>
<dbReference type="SUPFAM" id="SSF53807">
    <property type="entry name" value="Helical backbone' metal receptor"/>
    <property type="match status" value="1"/>
</dbReference>
<evidence type="ECO:0000313" key="3">
    <source>
        <dbReference type="EMBL" id="MDB6177685.1"/>
    </source>
</evidence>
<dbReference type="PANTHER" id="PTHR30535:SF7">
    <property type="entry name" value="IRON(III) DICITRATE-BINDING PROTEIN"/>
    <property type="match status" value="1"/>
</dbReference>
<organism evidence="3 4">
    <name type="scientific">Paracoccus onchidii</name>
    <dbReference type="NCBI Taxonomy" id="3017813"/>
    <lineage>
        <taxon>Bacteria</taxon>
        <taxon>Pseudomonadati</taxon>
        <taxon>Pseudomonadota</taxon>
        <taxon>Alphaproteobacteria</taxon>
        <taxon>Rhodobacterales</taxon>
        <taxon>Paracoccaceae</taxon>
        <taxon>Paracoccus</taxon>
    </lineage>
</organism>
<evidence type="ECO:0000256" key="1">
    <source>
        <dbReference type="SAM" id="SignalP"/>
    </source>
</evidence>
<evidence type="ECO:0000313" key="4">
    <source>
        <dbReference type="Proteomes" id="UP001165641"/>
    </source>
</evidence>
<accession>A0ABT4ZE97</accession>
<dbReference type="PANTHER" id="PTHR30535">
    <property type="entry name" value="VITAMIN B12-BINDING PROTEIN"/>
    <property type="match status" value="1"/>
</dbReference>
<keyword evidence="4" id="KW-1185">Reference proteome</keyword>
<sequence>MSLRSLSIASVGAIAFALPALAETTYPLRLANCGAQTTINAEPRGTVTVGQAATEILYSLGLGDKVLGTSLWFTDVLPEFAEMNSGVARLADNDPSFESILAKRPDLVTAQYEGHIGPQGIVATREQFTDLEIPVYTLPADCIGKDNSTGVDGTRLDLYKMDSIYQSITELARIFNVSERGEALVSELKAREAAAIDKAAGLDLPEGTSAVFWFSSAEMDIDPYVAGQGGAPAYMMNALGLDNVIESNEEWPTVSWESIARANPSVIVAARMDRRRYFADDIEQKLKFLKTDPVASQMDAVRNNRIVILDAHGMDPSIRNVAALEALADALAGFDLK</sequence>
<keyword evidence="1" id="KW-0732">Signal</keyword>
<reference evidence="3" key="1">
    <citation type="submission" date="2022-12" db="EMBL/GenBank/DDBJ databases">
        <title>Paracoccus onchidii sp. nov., isolated from a marine invertebrate from the South China Sea.</title>
        <authorList>
            <person name="Xu S."/>
            <person name="Liu Z."/>
            <person name="Xu Y."/>
        </authorList>
    </citation>
    <scope>NUCLEOTIDE SEQUENCE</scope>
    <source>
        <strain evidence="3">Z330</strain>
    </source>
</reference>
<dbReference type="Proteomes" id="UP001165641">
    <property type="component" value="Unassembled WGS sequence"/>
</dbReference>
<feature type="signal peptide" evidence="1">
    <location>
        <begin position="1"/>
        <end position="22"/>
    </location>
</feature>
<name>A0ABT4ZE97_9RHOB</name>
<feature type="chain" id="PRO_5046626021" evidence="1">
    <location>
        <begin position="23"/>
        <end position="337"/>
    </location>
</feature>
<dbReference type="Gene3D" id="3.40.50.1980">
    <property type="entry name" value="Nitrogenase molybdenum iron protein domain"/>
    <property type="match status" value="2"/>
</dbReference>
<dbReference type="InterPro" id="IPR002491">
    <property type="entry name" value="ABC_transptr_periplasmic_BD"/>
</dbReference>